<comment type="caution">
    <text evidence="2">The sequence shown here is derived from an EMBL/GenBank/DDBJ whole genome shotgun (WGS) entry which is preliminary data.</text>
</comment>
<proteinExistence type="predicted"/>
<feature type="domain" description="Helix-turn-helix" evidence="1">
    <location>
        <begin position="10"/>
        <end position="57"/>
    </location>
</feature>
<dbReference type="Pfam" id="PF12728">
    <property type="entry name" value="HTH_17"/>
    <property type="match status" value="1"/>
</dbReference>
<sequence>MKKRWIGAIETARILGVSRQTVWRLVRDGKLDAIEHRRISKQTRFSEKDVYAFAKARTRKR</sequence>
<dbReference type="EMBL" id="JAAXZR010000019">
    <property type="protein sequence ID" value="NLT79601.1"/>
    <property type="molecule type" value="Genomic_DNA"/>
</dbReference>
<evidence type="ECO:0000313" key="3">
    <source>
        <dbReference type="Proteomes" id="UP000767327"/>
    </source>
</evidence>
<accession>A0A971CZA3</accession>
<dbReference type="InterPro" id="IPR041657">
    <property type="entry name" value="HTH_17"/>
</dbReference>
<protein>
    <submittedName>
        <fullName evidence="2">Helix-turn-helix domain-containing protein</fullName>
    </submittedName>
</protein>
<dbReference type="InterPro" id="IPR009061">
    <property type="entry name" value="DNA-bd_dom_put_sf"/>
</dbReference>
<organism evidence="2 3">
    <name type="scientific">Bifidobacterium crudilactis</name>
    <dbReference type="NCBI Taxonomy" id="327277"/>
    <lineage>
        <taxon>Bacteria</taxon>
        <taxon>Bacillati</taxon>
        <taxon>Actinomycetota</taxon>
        <taxon>Actinomycetes</taxon>
        <taxon>Bifidobacteriales</taxon>
        <taxon>Bifidobacteriaceae</taxon>
        <taxon>Bifidobacterium</taxon>
    </lineage>
</organism>
<reference evidence="2" key="1">
    <citation type="journal article" date="2020" name="Biotechnol. Biofuels">
        <title>New insights from the biogas microbiome by comprehensive genome-resolved metagenomics of nearly 1600 species originating from multiple anaerobic digesters.</title>
        <authorList>
            <person name="Campanaro S."/>
            <person name="Treu L."/>
            <person name="Rodriguez-R L.M."/>
            <person name="Kovalovszki A."/>
            <person name="Ziels R.M."/>
            <person name="Maus I."/>
            <person name="Zhu X."/>
            <person name="Kougias P.G."/>
            <person name="Basile A."/>
            <person name="Luo G."/>
            <person name="Schluter A."/>
            <person name="Konstantinidis K.T."/>
            <person name="Angelidaki I."/>
        </authorList>
    </citation>
    <scope>NUCLEOTIDE SEQUENCE</scope>
    <source>
        <strain evidence="2">AS01afH2WH_6</strain>
    </source>
</reference>
<evidence type="ECO:0000259" key="1">
    <source>
        <dbReference type="Pfam" id="PF12728"/>
    </source>
</evidence>
<dbReference type="RefSeq" id="WP_366915382.1">
    <property type="nucleotide sequence ID" value="NZ_JAAXZR010000019.1"/>
</dbReference>
<dbReference type="Proteomes" id="UP000767327">
    <property type="component" value="Unassembled WGS sequence"/>
</dbReference>
<dbReference type="AlphaFoldDB" id="A0A971CZA3"/>
<evidence type="ECO:0000313" key="2">
    <source>
        <dbReference type="EMBL" id="NLT79601.1"/>
    </source>
</evidence>
<gene>
    <name evidence="2" type="ORF">GXW98_04865</name>
</gene>
<name>A0A971CZA3_9BIFI</name>
<dbReference type="SUPFAM" id="SSF46955">
    <property type="entry name" value="Putative DNA-binding domain"/>
    <property type="match status" value="1"/>
</dbReference>
<reference evidence="2" key="2">
    <citation type="submission" date="2020-01" db="EMBL/GenBank/DDBJ databases">
        <authorList>
            <person name="Campanaro S."/>
        </authorList>
    </citation>
    <scope>NUCLEOTIDE SEQUENCE</scope>
    <source>
        <strain evidence="2">AS01afH2WH_6</strain>
    </source>
</reference>